<proteinExistence type="predicted"/>
<dbReference type="Proteomes" id="UP000598775">
    <property type="component" value="Unassembled WGS sequence"/>
</dbReference>
<reference evidence="1 2" key="1">
    <citation type="journal article" date="2014" name="Int. J. Syst. Evol. Microbiol.">
        <title>Complete genome sequence of Corynebacterium casei LMG S-19264T (=DSM 44701T), isolated from a smear-ripened cheese.</title>
        <authorList>
            <consortium name="US DOE Joint Genome Institute (JGI-PGF)"/>
            <person name="Walter F."/>
            <person name="Albersmeier A."/>
            <person name="Kalinowski J."/>
            <person name="Ruckert C."/>
        </authorList>
    </citation>
    <scope>NUCLEOTIDE SEQUENCE [LARGE SCALE GENOMIC DNA]</scope>
    <source>
        <strain evidence="1 2">CGMCC 1.12976</strain>
    </source>
</reference>
<dbReference type="EMBL" id="BMGP01000006">
    <property type="protein sequence ID" value="GGF37433.1"/>
    <property type="molecule type" value="Genomic_DNA"/>
</dbReference>
<organism evidence="1 2">
    <name type="scientific">Subtercola lobariae</name>
    <dbReference type="NCBI Taxonomy" id="1588641"/>
    <lineage>
        <taxon>Bacteria</taxon>
        <taxon>Bacillati</taxon>
        <taxon>Actinomycetota</taxon>
        <taxon>Actinomycetes</taxon>
        <taxon>Micrococcales</taxon>
        <taxon>Microbacteriaceae</taxon>
        <taxon>Subtercola</taxon>
    </lineage>
</organism>
<comment type="caution">
    <text evidence="1">The sequence shown here is derived from an EMBL/GenBank/DDBJ whole genome shotgun (WGS) entry which is preliminary data.</text>
</comment>
<evidence type="ECO:0000313" key="2">
    <source>
        <dbReference type="Proteomes" id="UP000598775"/>
    </source>
</evidence>
<accession>A0A917BCP1</accession>
<gene>
    <name evidence="1" type="ORF">GCM10011399_33000</name>
</gene>
<name>A0A917BCP1_9MICO</name>
<protein>
    <submittedName>
        <fullName evidence="1">Uncharacterized protein</fullName>
    </submittedName>
</protein>
<keyword evidence="2" id="KW-1185">Reference proteome</keyword>
<sequence>MVAMKMMKKMMLKTEAVIGSTGGSTTFCARAARQPQCSDSPRVDARQNLAELHGDNAAHLRRGAA</sequence>
<evidence type="ECO:0000313" key="1">
    <source>
        <dbReference type="EMBL" id="GGF37433.1"/>
    </source>
</evidence>
<dbReference type="AlphaFoldDB" id="A0A917BCP1"/>